<evidence type="ECO:0000256" key="3">
    <source>
        <dbReference type="ARBA" id="ARBA00022490"/>
    </source>
</evidence>
<keyword evidence="3" id="KW-0963">Cytoplasm</keyword>
<dbReference type="AlphaFoldDB" id="A0A8K0AGZ6"/>
<keyword evidence="4 6" id="KW-0689">Ribosomal protein</keyword>
<name>A0A8K0AGZ6_ANDGO</name>
<comment type="similarity">
    <text evidence="2 6">Belongs to the universal ribosomal protein uS13 family.</text>
</comment>
<dbReference type="Pfam" id="PF00416">
    <property type="entry name" value="Ribosomal_S13"/>
    <property type="match status" value="1"/>
</dbReference>
<dbReference type="GO" id="GO:0005829">
    <property type="term" value="C:cytosol"/>
    <property type="evidence" value="ECO:0007669"/>
    <property type="project" value="TreeGrafter"/>
</dbReference>
<dbReference type="SUPFAM" id="SSF46946">
    <property type="entry name" value="S13-like H2TH domain"/>
    <property type="match status" value="1"/>
</dbReference>
<dbReference type="GO" id="GO:0003735">
    <property type="term" value="F:structural constituent of ribosome"/>
    <property type="evidence" value="ECO:0007669"/>
    <property type="project" value="InterPro"/>
</dbReference>
<dbReference type="InterPro" id="IPR027437">
    <property type="entry name" value="Rbsml_uS13_C"/>
</dbReference>
<reference evidence="8" key="1">
    <citation type="submission" date="2019-09" db="EMBL/GenBank/DDBJ databases">
        <title>The Mitochondrial Proteome of the Jakobid, Andalucia godoyi, a Protist With the Most Gene-Rich and Bacteria-Like Mitochondrial Genome.</title>
        <authorList>
            <person name="Gray M.W."/>
            <person name="Burger G."/>
            <person name="Derelle R."/>
            <person name="Klimes V."/>
            <person name="Leger M."/>
            <person name="Sarrasin M."/>
            <person name="Vlcek C."/>
            <person name="Roger A.J."/>
            <person name="Elias M."/>
            <person name="Lang B.F."/>
        </authorList>
    </citation>
    <scope>NUCLEOTIDE SEQUENCE</scope>
    <source>
        <strain evidence="8">And28</strain>
    </source>
</reference>
<dbReference type="GO" id="GO:0003723">
    <property type="term" value="F:RNA binding"/>
    <property type="evidence" value="ECO:0007669"/>
    <property type="project" value="InterPro"/>
</dbReference>
<dbReference type="InterPro" id="IPR010979">
    <property type="entry name" value="Ribosomal_uS13-like_H2TH"/>
</dbReference>
<comment type="subcellular location">
    <subcellularLocation>
        <location evidence="1">Cytoplasm</location>
    </subcellularLocation>
</comment>
<keyword evidence="9" id="KW-1185">Reference proteome</keyword>
<dbReference type="PIRSF" id="PIRSF002134">
    <property type="entry name" value="Ribosomal_S13"/>
    <property type="match status" value="1"/>
</dbReference>
<dbReference type="Gene3D" id="4.10.910.10">
    <property type="entry name" value="30s ribosomal protein s13, domain 2"/>
    <property type="match status" value="1"/>
</dbReference>
<evidence type="ECO:0000256" key="5">
    <source>
        <dbReference type="ARBA" id="ARBA00023274"/>
    </source>
</evidence>
<evidence type="ECO:0000256" key="2">
    <source>
        <dbReference type="ARBA" id="ARBA00008080"/>
    </source>
</evidence>
<evidence type="ECO:0000256" key="6">
    <source>
        <dbReference type="RuleBase" id="RU003830"/>
    </source>
</evidence>
<evidence type="ECO:0000256" key="4">
    <source>
        <dbReference type="ARBA" id="ARBA00022980"/>
    </source>
</evidence>
<dbReference type="GO" id="GO:0006412">
    <property type="term" value="P:translation"/>
    <property type="evidence" value="ECO:0007669"/>
    <property type="project" value="InterPro"/>
</dbReference>
<dbReference type="PROSITE" id="PS00646">
    <property type="entry name" value="RIBOSOMAL_S13_1"/>
    <property type="match status" value="1"/>
</dbReference>
<keyword evidence="5 6" id="KW-0687">Ribonucleoprotein</keyword>
<evidence type="ECO:0000313" key="9">
    <source>
        <dbReference type="Proteomes" id="UP000799049"/>
    </source>
</evidence>
<evidence type="ECO:0000256" key="7">
    <source>
        <dbReference type="SAM" id="MobiDB-lite"/>
    </source>
</evidence>
<dbReference type="Gene3D" id="1.10.8.50">
    <property type="match status" value="1"/>
</dbReference>
<sequence length="153" mass="17733">MSLSLPEGQFIHIRRILNTNIDGKAKVMYALTKIRGIGRRFSNLVCKRAKVDMAKRAGELSNEEIERLVAVIQNPLDFNIPDWFVNRRRDMKDGATYQVTSNNVDTVLRDDLERLKKIRCHRGLRHSWNIKVRGQRTGTTGRRGRPALLQEHK</sequence>
<feature type="region of interest" description="Disordered" evidence="7">
    <location>
        <begin position="132"/>
        <end position="153"/>
    </location>
</feature>
<dbReference type="PANTHER" id="PTHR10871:SF3">
    <property type="entry name" value="SMALL RIBOSOMAL SUBUNIT PROTEIN US13"/>
    <property type="match status" value="1"/>
</dbReference>
<dbReference type="Proteomes" id="UP000799049">
    <property type="component" value="Unassembled WGS sequence"/>
</dbReference>
<dbReference type="FunFam" id="1.10.8.50:FF:000002">
    <property type="entry name" value="40S ribosomal protein S18"/>
    <property type="match status" value="1"/>
</dbReference>
<dbReference type="PROSITE" id="PS50159">
    <property type="entry name" value="RIBOSOMAL_S13_2"/>
    <property type="match status" value="1"/>
</dbReference>
<comment type="caution">
    <text evidence="8">The sequence shown here is derived from an EMBL/GenBank/DDBJ whole genome shotgun (WGS) entry which is preliminary data.</text>
</comment>
<dbReference type="GO" id="GO:0015935">
    <property type="term" value="C:small ribosomal subunit"/>
    <property type="evidence" value="ECO:0007669"/>
    <property type="project" value="TreeGrafter"/>
</dbReference>
<dbReference type="InterPro" id="IPR001892">
    <property type="entry name" value="Ribosomal_uS13"/>
</dbReference>
<gene>
    <name evidence="8" type="ORF">ANDGO_00747</name>
</gene>
<dbReference type="PANTHER" id="PTHR10871">
    <property type="entry name" value="30S RIBOSOMAL PROTEIN S13/40S RIBOSOMAL PROTEIN S18"/>
    <property type="match status" value="1"/>
</dbReference>
<evidence type="ECO:0000256" key="1">
    <source>
        <dbReference type="ARBA" id="ARBA00004496"/>
    </source>
</evidence>
<proteinExistence type="inferred from homology"/>
<dbReference type="EMBL" id="VRVR01000019">
    <property type="protein sequence ID" value="KAF0852725.1"/>
    <property type="molecule type" value="Genomic_DNA"/>
</dbReference>
<organism evidence="8 9">
    <name type="scientific">Andalucia godoyi</name>
    <name type="common">Flagellate</name>
    <dbReference type="NCBI Taxonomy" id="505711"/>
    <lineage>
        <taxon>Eukaryota</taxon>
        <taxon>Discoba</taxon>
        <taxon>Jakobida</taxon>
        <taxon>Andalucina</taxon>
        <taxon>Andaluciidae</taxon>
        <taxon>Andalucia</taxon>
    </lineage>
</organism>
<dbReference type="OrthoDB" id="1702480at2759"/>
<evidence type="ECO:0000313" key="8">
    <source>
        <dbReference type="EMBL" id="KAF0852725.1"/>
    </source>
</evidence>
<accession>A0A8K0AGZ6</accession>
<dbReference type="FunFam" id="4.10.910.10:FF:000002">
    <property type="entry name" value="40S ribosomal protein S18"/>
    <property type="match status" value="1"/>
</dbReference>
<protein>
    <submittedName>
        <fullName evidence="8">40S small subunit ribosomal protein uS13 (RpS18)</fullName>
    </submittedName>
</protein>
<dbReference type="HAMAP" id="MF_01315">
    <property type="entry name" value="Ribosomal_uS13"/>
    <property type="match status" value="1"/>
</dbReference>
<dbReference type="InterPro" id="IPR018269">
    <property type="entry name" value="Ribosomal_uS13_CS"/>
</dbReference>